<comment type="caution">
    <text evidence="3">The sequence shown here is derived from an EMBL/GenBank/DDBJ whole genome shotgun (WGS) entry which is preliminary data.</text>
</comment>
<dbReference type="PROSITE" id="PS50157">
    <property type="entry name" value="ZINC_FINGER_C2H2_2"/>
    <property type="match status" value="1"/>
</dbReference>
<feature type="domain" description="C2H2-type" evidence="2">
    <location>
        <begin position="204"/>
        <end position="232"/>
    </location>
</feature>
<sequence length="623" mass="72195">MVMSFANVQIHEGDGLSDRVCTSCIENLSTAYLFKLQCERIDTLMRKFPDIQIDNPASSDYNDLCNQEFYMHNENIKENDDNLVKAERAESQLSPCYETSDETDSDIDSIKCVYCSQSYSNYGAHTCHVTCTIEHNQLQKSSSDETLVAADVTQTKSPKSMSPVTSIPEYINVSCVLCDKKYDRYGDYVNHLNICTNNVKLHHFVCPVCHEMFSDKFAYLEHLRMFHFKADDTLSDPGTDCVDFAPMIVKTRKPKAVRRQIGWSIEDIYQEIECQKVEQKPTPTSSPIKNFFSKLGNESFSKQSTPKKVSFRKFLENGKAKTSVYLPFRKYIQNYKLKKKVSNYSPINSKTQTITSQIQACIPEEVSDSDYASPSGTSEDSWKMKQNLICACDKKIFMLSEQIHDRDRIVAMINELGGVVAENTKMEMLATHFISVLPHDTFTGMIVCALATGKWLLHISFIYDSFRCKKFLQEDMYEWMRHPKIVEIDNTSVEVAKAAVYWHCELQQKHASFPFEGKQIVLIMKKKYRQYYQMIFKTLKAKPVTYDPRTPGSCCSADYCFVDMKIIERVKLRFFFHHNVPVFPYQYILVYLLKRGRVDDQNKYLLQDCNKIKDKDFFLNNTY</sequence>
<protein>
    <recommendedName>
        <fullName evidence="2">C2H2-type domain-containing protein</fullName>
    </recommendedName>
</protein>
<reference evidence="3" key="1">
    <citation type="submission" date="2022-03" db="EMBL/GenBank/DDBJ databases">
        <authorList>
            <person name="Tunstrom K."/>
        </authorList>
    </citation>
    <scope>NUCLEOTIDE SEQUENCE</scope>
</reference>
<dbReference type="GO" id="GO:2000781">
    <property type="term" value="P:positive regulation of double-strand break repair"/>
    <property type="evidence" value="ECO:0007669"/>
    <property type="project" value="InterPro"/>
</dbReference>
<dbReference type="SUPFAM" id="SSF52113">
    <property type="entry name" value="BRCT domain"/>
    <property type="match status" value="1"/>
</dbReference>
<evidence type="ECO:0000313" key="4">
    <source>
        <dbReference type="Proteomes" id="UP001153954"/>
    </source>
</evidence>
<keyword evidence="1" id="KW-0863">Zinc-finger</keyword>
<keyword evidence="4" id="KW-1185">Reference proteome</keyword>
<dbReference type="PANTHER" id="PTHR46677:SF1">
    <property type="entry name" value="SMC5-SMC6 COMPLEX LOCALIZATION FACTOR PROTEIN 1"/>
    <property type="match status" value="1"/>
</dbReference>
<dbReference type="GO" id="GO:0006974">
    <property type="term" value="P:DNA damage response"/>
    <property type="evidence" value="ECO:0007669"/>
    <property type="project" value="TreeGrafter"/>
</dbReference>
<keyword evidence="1" id="KW-0862">Zinc</keyword>
<dbReference type="PANTHER" id="PTHR46677">
    <property type="entry name" value="SMC5-SMC6 COMPLEX LOCALIZATION FACTOR PROTEIN 1"/>
    <property type="match status" value="1"/>
</dbReference>
<name>A0AAU9UJK8_EUPED</name>
<dbReference type="AlphaFoldDB" id="A0AAU9UJK8"/>
<dbReference type="GO" id="GO:1990166">
    <property type="term" value="P:protein localization to site of double-strand break"/>
    <property type="evidence" value="ECO:0007669"/>
    <property type="project" value="TreeGrafter"/>
</dbReference>
<accession>A0AAU9UJK8</accession>
<dbReference type="InterPro" id="IPR013087">
    <property type="entry name" value="Znf_C2H2_type"/>
</dbReference>
<dbReference type="GO" id="GO:0008270">
    <property type="term" value="F:zinc ion binding"/>
    <property type="evidence" value="ECO:0007669"/>
    <property type="project" value="UniProtKB-KW"/>
</dbReference>
<dbReference type="SMART" id="SM00355">
    <property type="entry name" value="ZnF_C2H2"/>
    <property type="match status" value="3"/>
</dbReference>
<dbReference type="InterPro" id="IPR042479">
    <property type="entry name" value="Slf1"/>
</dbReference>
<dbReference type="GO" id="GO:0035861">
    <property type="term" value="C:site of double-strand break"/>
    <property type="evidence" value="ECO:0007669"/>
    <property type="project" value="TreeGrafter"/>
</dbReference>
<gene>
    <name evidence="3" type="ORF">EEDITHA_LOCUS14785</name>
</gene>
<dbReference type="EMBL" id="CAKOGL010000022">
    <property type="protein sequence ID" value="CAH2099859.1"/>
    <property type="molecule type" value="Genomic_DNA"/>
</dbReference>
<dbReference type="Gene3D" id="3.30.160.60">
    <property type="entry name" value="Classic Zinc Finger"/>
    <property type="match status" value="1"/>
</dbReference>
<evidence type="ECO:0000256" key="1">
    <source>
        <dbReference type="PROSITE-ProRule" id="PRU00042"/>
    </source>
</evidence>
<dbReference type="InterPro" id="IPR036420">
    <property type="entry name" value="BRCT_dom_sf"/>
</dbReference>
<keyword evidence="1" id="KW-0479">Metal-binding</keyword>
<proteinExistence type="predicted"/>
<dbReference type="GO" id="GO:0005634">
    <property type="term" value="C:nucleus"/>
    <property type="evidence" value="ECO:0007669"/>
    <property type="project" value="TreeGrafter"/>
</dbReference>
<organism evidence="3 4">
    <name type="scientific">Euphydryas editha</name>
    <name type="common">Edith's checkerspot</name>
    <dbReference type="NCBI Taxonomy" id="104508"/>
    <lineage>
        <taxon>Eukaryota</taxon>
        <taxon>Metazoa</taxon>
        <taxon>Ecdysozoa</taxon>
        <taxon>Arthropoda</taxon>
        <taxon>Hexapoda</taxon>
        <taxon>Insecta</taxon>
        <taxon>Pterygota</taxon>
        <taxon>Neoptera</taxon>
        <taxon>Endopterygota</taxon>
        <taxon>Lepidoptera</taxon>
        <taxon>Glossata</taxon>
        <taxon>Ditrysia</taxon>
        <taxon>Papilionoidea</taxon>
        <taxon>Nymphalidae</taxon>
        <taxon>Nymphalinae</taxon>
        <taxon>Euphydryas</taxon>
    </lineage>
</organism>
<dbReference type="Gene3D" id="3.40.50.10190">
    <property type="entry name" value="BRCT domain"/>
    <property type="match status" value="1"/>
</dbReference>
<dbReference type="Proteomes" id="UP001153954">
    <property type="component" value="Unassembled WGS sequence"/>
</dbReference>
<evidence type="ECO:0000313" key="3">
    <source>
        <dbReference type="EMBL" id="CAH2099859.1"/>
    </source>
</evidence>
<dbReference type="SUPFAM" id="SSF57716">
    <property type="entry name" value="Glucocorticoid receptor-like (DNA-binding domain)"/>
    <property type="match status" value="1"/>
</dbReference>
<dbReference type="PROSITE" id="PS00028">
    <property type="entry name" value="ZINC_FINGER_C2H2_1"/>
    <property type="match status" value="1"/>
</dbReference>
<evidence type="ECO:0000259" key="2">
    <source>
        <dbReference type="PROSITE" id="PS50157"/>
    </source>
</evidence>